<evidence type="ECO:0000256" key="8">
    <source>
        <dbReference type="ARBA" id="ARBA00022786"/>
    </source>
</evidence>
<evidence type="ECO:0000256" key="10">
    <source>
        <dbReference type="ARBA" id="ARBA00022989"/>
    </source>
</evidence>
<feature type="transmembrane region" description="Helical" evidence="13">
    <location>
        <begin position="118"/>
        <end position="136"/>
    </location>
</feature>
<comment type="catalytic activity">
    <reaction evidence="1">
        <text>S-ubiquitinyl-[E2 ubiquitin-conjugating enzyme]-L-cysteine + [acceptor protein]-L-lysine = [E2 ubiquitin-conjugating enzyme]-L-cysteine + N(6)-ubiquitinyl-[acceptor protein]-L-lysine.</text>
        <dbReference type="EC" id="2.3.2.27"/>
    </reaction>
</comment>
<evidence type="ECO:0000256" key="4">
    <source>
        <dbReference type="ARBA" id="ARBA00022679"/>
    </source>
</evidence>
<keyword evidence="9" id="KW-0862">Zinc</keyword>
<evidence type="ECO:0000256" key="6">
    <source>
        <dbReference type="ARBA" id="ARBA00022723"/>
    </source>
</evidence>
<keyword evidence="6" id="KW-0479">Metal-binding</keyword>
<gene>
    <name evidence="14" type="ORF">TanjilG_15339</name>
</gene>
<keyword evidence="15" id="KW-1185">Reference proteome</keyword>
<keyword evidence="10 13" id="KW-1133">Transmembrane helix</keyword>
<dbReference type="GO" id="GO:0008270">
    <property type="term" value="F:zinc ion binding"/>
    <property type="evidence" value="ECO:0007669"/>
    <property type="project" value="UniProtKB-KW"/>
</dbReference>
<name>A0A1J7I505_LUPAN</name>
<proteinExistence type="predicted"/>
<keyword evidence="7" id="KW-0863">Zinc-finger</keyword>
<keyword evidence="11 13" id="KW-0472">Membrane</keyword>
<keyword evidence="8" id="KW-0833">Ubl conjugation pathway</keyword>
<evidence type="ECO:0000256" key="13">
    <source>
        <dbReference type="SAM" id="Phobius"/>
    </source>
</evidence>
<reference evidence="14 15" key="1">
    <citation type="journal article" date="2017" name="Plant Biotechnol. J.">
        <title>A comprehensive draft genome sequence for lupin (Lupinus angustifolius), an emerging health food: insights into plant-microbe interactions and legume evolution.</title>
        <authorList>
            <person name="Hane J.K."/>
            <person name="Ming Y."/>
            <person name="Kamphuis L.G."/>
            <person name="Nelson M.N."/>
            <person name="Garg G."/>
            <person name="Atkins C.A."/>
            <person name="Bayer P.E."/>
            <person name="Bravo A."/>
            <person name="Bringans S."/>
            <person name="Cannon S."/>
            <person name="Edwards D."/>
            <person name="Foley R."/>
            <person name="Gao L.L."/>
            <person name="Harrison M.J."/>
            <person name="Huang W."/>
            <person name="Hurgobin B."/>
            <person name="Li S."/>
            <person name="Liu C.W."/>
            <person name="McGrath A."/>
            <person name="Morahan G."/>
            <person name="Murray J."/>
            <person name="Weller J."/>
            <person name="Jian J."/>
            <person name="Singh K.B."/>
        </authorList>
    </citation>
    <scope>NUCLEOTIDE SEQUENCE [LARGE SCALE GENOMIC DNA]</scope>
    <source>
        <strain evidence="15">cv. Tanjil</strain>
        <tissue evidence="14">Whole plant</tissue>
    </source>
</reference>
<dbReference type="PANTHER" id="PTHR45977">
    <property type="entry name" value="TARGET OF ERK KINASE MPK-1"/>
    <property type="match status" value="1"/>
</dbReference>
<evidence type="ECO:0000313" key="15">
    <source>
        <dbReference type="Proteomes" id="UP000188354"/>
    </source>
</evidence>
<sequence>MATTGSPNHRTVDADIDPTPLLSSSGGSSDESNSSRRRQGLRQAARFLRQASGQRMMREPSMVVRETAAEQLEERQSDWAYSKPVVVLDILWNFAFVVAVATVLVLSVIETPIMPLRLWLVGYALQCVVHVVCVCVEFRRRRRNQREGSNNAAAVVQDGVGGSDLSSGSIEGSGSGQYGLLSQLDEEGTSMAKHLESANTMFSFIWWVIGFYWVSAGGQGLAQDSPLLYWMGHQKKTLSSYQNSNSEELKMVRNLLVIPKDLLEE</sequence>
<dbReference type="EMBL" id="CM007366">
    <property type="protein sequence ID" value="OIW09857.1"/>
    <property type="molecule type" value="Genomic_DNA"/>
</dbReference>
<evidence type="ECO:0000256" key="9">
    <source>
        <dbReference type="ARBA" id="ARBA00022833"/>
    </source>
</evidence>
<dbReference type="GO" id="GO:0006511">
    <property type="term" value="P:ubiquitin-dependent protein catabolic process"/>
    <property type="evidence" value="ECO:0007669"/>
    <property type="project" value="TreeGrafter"/>
</dbReference>
<evidence type="ECO:0000256" key="3">
    <source>
        <dbReference type="ARBA" id="ARBA00012483"/>
    </source>
</evidence>
<dbReference type="STRING" id="3871.A0A1J7I505"/>
<dbReference type="GO" id="GO:0016020">
    <property type="term" value="C:membrane"/>
    <property type="evidence" value="ECO:0007669"/>
    <property type="project" value="UniProtKB-SubCell"/>
</dbReference>
<dbReference type="AlphaFoldDB" id="A0A1J7I505"/>
<evidence type="ECO:0000256" key="7">
    <source>
        <dbReference type="ARBA" id="ARBA00022771"/>
    </source>
</evidence>
<feature type="region of interest" description="Disordered" evidence="12">
    <location>
        <begin position="1"/>
        <end position="41"/>
    </location>
</feature>
<evidence type="ECO:0000313" key="14">
    <source>
        <dbReference type="EMBL" id="OIW09857.1"/>
    </source>
</evidence>
<keyword evidence="5 13" id="KW-0812">Transmembrane</keyword>
<feature type="transmembrane region" description="Helical" evidence="13">
    <location>
        <begin position="201"/>
        <end position="222"/>
    </location>
</feature>
<evidence type="ECO:0000256" key="1">
    <source>
        <dbReference type="ARBA" id="ARBA00000900"/>
    </source>
</evidence>
<dbReference type="EC" id="2.3.2.27" evidence="3"/>
<evidence type="ECO:0000256" key="12">
    <source>
        <dbReference type="SAM" id="MobiDB-lite"/>
    </source>
</evidence>
<feature type="compositionally biased region" description="Low complexity" evidence="12">
    <location>
        <begin position="23"/>
        <end position="32"/>
    </location>
</feature>
<dbReference type="Proteomes" id="UP000188354">
    <property type="component" value="Chromosome LG06"/>
</dbReference>
<feature type="transmembrane region" description="Helical" evidence="13">
    <location>
        <begin position="85"/>
        <end position="106"/>
    </location>
</feature>
<dbReference type="PANTHER" id="PTHR45977:SF12">
    <property type="entry name" value="TRANSCRIPTION FACTOR C2H2 FAMILY-RELATED"/>
    <property type="match status" value="1"/>
</dbReference>
<evidence type="ECO:0000256" key="11">
    <source>
        <dbReference type="ARBA" id="ARBA00023136"/>
    </source>
</evidence>
<evidence type="ECO:0000256" key="2">
    <source>
        <dbReference type="ARBA" id="ARBA00004141"/>
    </source>
</evidence>
<protein>
    <recommendedName>
        <fullName evidence="3">RING-type E3 ubiquitin transferase</fullName>
        <ecNumber evidence="3">2.3.2.27</ecNumber>
    </recommendedName>
</protein>
<dbReference type="GO" id="GO:0016567">
    <property type="term" value="P:protein ubiquitination"/>
    <property type="evidence" value="ECO:0007669"/>
    <property type="project" value="TreeGrafter"/>
</dbReference>
<accession>A0A1J7I505</accession>
<keyword evidence="4" id="KW-0808">Transferase</keyword>
<comment type="subcellular location">
    <subcellularLocation>
        <location evidence="2">Membrane</location>
        <topology evidence="2">Multi-pass membrane protein</topology>
    </subcellularLocation>
</comment>
<dbReference type="GO" id="GO:0000325">
    <property type="term" value="C:plant-type vacuole"/>
    <property type="evidence" value="ECO:0007669"/>
    <property type="project" value="TreeGrafter"/>
</dbReference>
<dbReference type="Gramene" id="OIW09857">
    <property type="protein sequence ID" value="OIW09857"/>
    <property type="gene ID" value="TanjilG_15339"/>
</dbReference>
<organism evidence="14 15">
    <name type="scientific">Lupinus angustifolius</name>
    <name type="common">Narrow-leaved blue lupine</name>
    <dbReference type="NCBI Taxonomy" id="3871"/>
    <lineage>
        <taxon>Eukaryota</taxon>
        <taxon>Viridiplantae</taxon>
        <taxon>Streptophyta</taxon>
        <taxon>Embryophyta</taxon>
        <taxon>Tracheophyta</taxon>
        <taxon>Spermatophyta</taxon>
        <taxon>Magnoliopsida</taxon>
        <taxon>eudicotyledons</taxon>
        <taxon>Gunneridae</taxon>
        <taxon>Pentapetalae</taxon>
        <taxon>rosids</taxon>
        <taxon>fabids</taxon>
        <taxon>Fabales</taxon>
        <taxon>Fabaceae</taxon>
        <taxon>Papilionoideae</taxon>
        <taxon>50 kb inversion clade</taxon>
        <taxon>genistoids sensu lato</taxon>
        <taxon>core genistoids</taxon>
        <taxon>Genisteae</taxon>
        <taxon>Lupinus</taxon>
    </lineage>
</organism>
<evidence type="ECO:0000256" key="5">
    <source>
        <dbReference type="ARBA" id="ARBA00022692"/>
    </source>
</evidence>
<dbReference type="GO" id="GO:0061630">
    <property type="term" value="F:ubiquitin protein ligase activity"/>
    <property type="evidence" value="ECO:0007669"/>
    <property type="project" value="UniProtKB-EC"/>
</dbReference>